<name>A0A6L3ZJP1_9FLAO</name>
<dbReference type="EMBL" id="WBVQ01000001">
    <property type="protein sequence ID" value="KAB2817350.1"/>
    <property type="molecule type" value="Genomic_DNA"/>
</dbReference>
<feature type="transmembrane region" description="Helical" evidence="1">
    <location>
        <begin position="119"/>
        <end position="139"/>
    </location>
</feature>
<dbReference type="AlphaFoldDB" id="A0A6L3ZJP1"/>
<dbReference type="Proteomes" id="UP000484164">
    <property type="component" value="Unassembled WGS sequence"/>
</dbReference>
<evidence type="ECO:0000256" key="1">
    <source>
        <dbReference type="SAM" id="Phobius"/>
    </source>
</evidence>
<dbReference type="OrthoDB" id="670335at2"/>
<keyword evidence="1" id="KW-1133">Transmembrane helix</keyword>
<feature type="transmembrane region" description="Helical" evidence="1">
    <location>
        <begin position="144"/>
        <end position="162"/>
    </location>
</feature>
<reference evidence="2 3" key="1">
    <citation type="submission" date="2019-10" db="EMBL/GenBank/DDBJ databases">
        <title>Genome sequence of Phaeocystidibacter marisrubri JCM30614 (type strain).</title>
        <authorList>
            <person name="Bowman J.P."/>
        </authorList>
    </citation>
    <scope>NUCLEOTIDE SEQUENCE [LARGE SCALE GENOMIC DNA]</scope>
    <source>
        <strain evidence="2 3">JCM 30614</strain>
    </source>
</reference>
<proteinExistence type="predicted"/>
<evidence type="ECO:0000313" key="2">
    <source>
        <dbReference type="EMBL" id="KAB2817350.1"/>
    </source>
</evidence>
<feature type="transmembrane region" description="Helical" evidence="1">
    <location>
        <begin position="59"/>
        <end position="76"/>
    </location>
</feature>
<evidence type="ECO:0000313" key="3">
    <source>
        <dbReference type="Proteomes" id="UP000484164"/>
    </source>
</evidence>
<keyword evidence="1" id="KW-0812">Transmembrane</keyword>
<sequence length="200" mass="21846">MEKVLDHEGSLAVIHEMIQKTRKNITEGSFYYLVWGWLTLAAASTQYILLTVANSEWHAIVWPVMGVVGGIASAIYGRKSSARKGHTTFVDKSMGYVWIAFGAMMALALIIGGTQSWRVGYSIIIALYGMGTFVSGGLLRFKPLIYGGVASWGISAFALLAEEWTQEFPNMIVLLVVSIIVSYLIPGYALKSAEKKNNAA</sequence>
<dbReference type="RefSeq" id="WP_151691921.1">
    <property type="nucleotide sequence ID" value="NZ_BMGX01000002.1"/>
</dbReference>
<feature type="transmembrane region" description="Helical" evidence="1">
    <location>
        <begin position="96"/>
        <end position="113"/>
    </location>
</feature>
<gene>
    <name evidence="2" type="ORF">F8C82_02860</name>
</gene>
<comment type="caution">
    <text evidence="2">The sequence shown here is derived from an EMBL/GenBank/DDBJ whole genome shotgun (WGS) entry which is preliminary data.</text>
</comment>
<feature type="transmembrane region" description="Helical" evidence="1">
    <location>
        <begin position="30"/>
        <end position="53"/>
    </location>
</feature>
<feature type="transmembrane region" description="Helical" evidence="1">
    <location>
        <begin position="168"/>
        <end position="190"/>
    </location>
</feature>
<organism evidence="2 3">
    <name type="scientific">Phaeocystidibacter marisrubri</name>
    <dbReference type="NCBI Taxonomy" id="1577780"/>
    <lineage>
        <taxon>Bacteria</taxon>
        <taxon>Pseudomonadati</taxon>
        <taxon>Bacteroidota</taxon>
        <taxon>Flavobacteriia</taxon>
        <taxon>Flavobacteriales</taxon>
        <taxon>Phaeocystidibacteraceae</taxon>
        <taxon>Phaeocystidibacter</taxon>
    </lineage>
</organism>
<keyword evidence="1" id="KW-0472">Membrane</keyword>
<accession>A0A6L3ZJP1</accession>
<keyword evidence="3" id="KW-1185">Reference proteome</keyword>
<protein>
    <submittedName>
        <fullName evidence="2">Uncharacterized protein</fullName>
    </submittedName>
</protein>